<dbReference type="PROSITE" id="PS51770">
    <property type="entry name" value="HOTDOG_ACOT"/>
    <property type="match status" value="1"/>
</dbReference>
<dbReference type="PANTHER" id="PTHR11049:SF24">
    <property type="entry name" value="CYTOSOLIC ACYL COENZYME A THIOESTER HYDROLASE"/>
    <property type="match status" value="1"/>
</dbReference>
<dbReference type="EC" id="3.1.2.20" evidence="3"/>
<protein>
    <submittedName>
        <fullName evidence="3">Acyl-CoA thioesterase</fullName>
        <ecNumber evidence="3">3.1.2.20</ecNumber>
    </submittedName>
</protein>
<dbReference type="InterPro" id="IPR040170">
    <property type="entry name" value="Cytosol_ACT"/>
</dbReference>
<accession>A0ABD5MEF2</accession>
<dbReference type="SUPFAM" id="SSF54637">
    <property type="entry name" value="Thioesterase/thiol ester dehydrase-isomerase"/>
    <property type="match status" value="1"/>
</dbReference>
<dbReference type="Gene3D" id="3.10.129.10">
    <property type="entry name" value="Hotdog Thioesterase"/>
    <property type="match status" value="1"/>
</dbReference>
<keyword evidence="1 3" id="KW-0378">Hydrolase</keyword>
<dbReference type="RefSeq" id="WP_372391121.1">
    <property type="nucleotide sequence ID" value="NZ_JBGNYA010000001.1"/>
</dbReference>
<keyword evidence="4" id="KW-1185">Reference proteome</keyword>
<evidence type="ECO:0000313" key="4">
    <source>
        <dbReference type="Proteomes" id="UP001570511"/>
    </source>
</evidence>
<dbReference type="InterPro" id="IPR029069">
    <property type="entry name" value="HotDog_dom_sf"/>
</dbReference>
<dbReference type="CDD" id="cd03442">
    <property type="entry name" value="BFIT_BACH"/>
    <property type="match status" value="1"/>
</dbReference>
<dbReference type="AlphaFoldDB" id="A0ABD5MEF2"/>
<evidence type="ECO:0000259" key="2">
    <source>
        <dbReference type="PROSITE" id="PS51770"/>
    </source>
</evidence>
<dbReference type="InterPro" id="IPR033120">
    <property type="entry name" value="HOTDOG_ACOT"/>
</dbReference>
<dbReference type="EMBL" id="JBGNYA010000001">
    <property type="protein sequence ID" value="MFA1612295.1"/>
    <property type="molecule type" value="Genomic_DNA"/>
</dbReference>
<dbReference type="InterPro" id="IPR006683">
    <property type="entry name" value="Thioestr_dom"/>
</dbReference>
<organism evidence="3 4">
    <name type="scientific">Halobellus rubicundus</name>
    <dbReference type="NCBI Taxonomy" id="2996466"/>
    <lineage>
        <taxon>Archaea</taxon>
        <taxon>Methanobacteriati</taxon>
        <taxon>Methanobacteriota</taxon>
        <taxon>Stenosarchaea group</taxon>
        <taxon>Halobacteria</taxon>
        <taxon>Halobacteriales</taxon>
        <taxon>Haloferacaceae</taxon>
        <taxon>Halobellus</taxon>
    </lineage>
</organism>
<reference evidence="3 4" key="1">
    <citation type="submission" date="2024-08" db="EMBL/GenBank/DDBJ databases">
        <title>Halobellus sp. MBLA0158 whole genome sequence.</title>
        <authorList>
            <person name="Hwang C.Y."/>
            <person name="Cho E.-S."/>
            <person name="Seo M.-J."/>
        </authorList>
    </citation>
    <scope>NUCLEOTIDE SEQUENCE [LARGE SCALE GENOMIC DNA]</scope>
    <source>
        <strain evidence="3 4">MBLA0158</strain>
    </source>
</reference>
<comment type="caution">
    <text evidence="3">The sequence shown here is derived from an EMBL/GenBank/DDBJ whole genome shotgun (WGS) entry which is preliminary data.</text>
</comment>
<evidence type="ECO:0000256" key="1">
    <source>
        <dbReference type="ARBA" id="ARBA00022801"/>
    </source>
</evidence>
<dbReference type="GO" id="GO:0047617">
    <property type="term" value="F:fatty acyl-CoA hydrolase activity"/>
    <property type="evidence" value="ECO:0007669"/>
    <property type="project" value="UniProtKB-EC"/>
</dbReference>
<sequence length="157" mass="17178">MSTIPLEDTYIENRVLVQPNDTNNNDTAHGGNVVKWMDEVGAMSAMRFAGQTVVTARMEGVDFHRPIPRGNTALIESYVYDAGTTSVSVHLRVFSEDPLSGERELTTESHFIYVAIDEANDPTPVPDLEVTSERGEELRAAALDEAVDGPTEAEQTP</sequence>
<dbReference type="PANTHER" id="PTHR11049">
    <property type="entry name" value="ACYL COENZYME A THIOESTER HYDROLASE"/>
    <property type="match status" value="1"/>
</dbReference>
<evidence type="ECO:0000313" key="3">
    <source>
        <dbReference type="EMBL" id="MFA1612295.1"/>
    </source>
</evidence>
<proteinExistence type="predicted"/>
<gene>
    <name evidence="3" type="ORF">OS889_14970</name>
</gene>
<feature type="domain" description="HotDog ACOT-type" evidence="2">
    <location>
        <begin position="7"/>
        <end position="119"/>
    </location>
</feature>
<dbReference type="Proteomes" id="UP001570511">
    <property type="component" value="Unassembled WGS sequence"/>
</dbReference>
<name>A0ABD5MEF2_9EURY</name>
<dbReference type="Pfam" id="PF03061">
    <property type="entry name" value="4HBT"/>
    <property type="match status" value="1"/>
</dbReference>